<organism evidence="4 5">
    <name type="scientific">Lottia gigantea</name>
    <name type="common">Giant owl limpet</name>
    <dbReference type="NCBI Taxonomy" id="225164"/>
    <lineage>
        <taxon>Eukaryota</taxon>
        <taxon>Metazoa</taxon>
        <taxon>Spiralia</taxon>
        <taxon>Lophotrochozoa</taxon>
        <taxon>Mollusca</taxon>
        <taxon>Gastropoda</taxon>
        <taxon>Patellogastropoda</taxon>
        <taxon>Lottioidea</taxon>
        <taxon>Lottiidae</taxon>
        <taxon>Lottia</taxon>
    </lineage>
</organism>
<dbReference type="CDD" id="cd11301">
    <property type="entry name" value="Fut1_Fut2_like"/>
    <property type="match status" value="1"/>
</dbReference>
<dbReference type="RefSeq" id="XP_009053688.1">
    <property type="nucleotide sequence ID" value="XM_009055440.1"/>
</dbReference>
<dbReference type="GO" id="GO:0005975">
    <property type="term" value="P:carbohydrate metabolic process"/>
    <property type="evidence" value="ECO:0007669"/>
    <property type="project" value="InterPro"/>
</dbReference>
<dbReference type="AlphaFoldDB" id="V4AFG8"/>
<dbReference type="PANTHER" id="PTHR11927:SF9">
    <property type="entry name" value="L-FUCOSYLTRANSFERASE"/>
    <property type="match status" value="1"/>
</dbReference>
<keyword evidence="3" id="KW-0325">Glycoprotein</keyword>
<dbReference type="GO" id="GO:0032580">
    <property type="term" value="C:Golgi cisterna membrane"/>
    <property type="evidence" value="ECO:0007669"/>
    <property type="project" value="UniProtKB-SubCell"/>
</dbReference>
<reference evidence="4 5" key="1">
    <citation type="journal article" date="2013" name="Nature">
        <title>Insights into bilaterian evolution from three spiralian genomes.</title>
        <authorList>
            <person name="Simakov O."/>
            <person name="Marletaz F."/>
            <person name="Cho S.J."/>
            <person name="Edsinger-Gonzales E."/>
            <person name="Havlak P."/>
            <person name="Hellsten U."/>
            <person name="Kuo D.H."/>
            <person name="Larsson T."/>
            <person name="Lv J."/>
            <person name="Arendt D."/>
            <person name="Savage R."/>
            <person name="Osoegawa K."/>
            <person name="de Jong P."/>
            <person name="Grimwood J."/>
            <person name="Chapman J.A."/>
            <person name="Shapiro H."/>
            <person name="Aerts A."/>
            <person name="Otillar R.P."/>
            <person name="Terry A.Y."/>
            <person name="Boore J.L."/>
            <person name="Grigoriev I.V."/>
            <person name="Lindberg D.R."/>
            <person name="Seaver E.C."/>
            <person name="Weisblat D.A."/>
            <person name="Putnam N.H."/>
            <person name="Rokhsar D.S."/>
        </authorList>
    </citation>
    <scope>NUCLEOTIDE SEQUENCE [LARGE SCALE GENOMIC DNA]</scope>
</reference>
<dbReference type="Proteomes" id="UP000030746">
    <property type="component" value="Unassembled WGS sequence"/>
</dbReference>
<sequence>MNVWNKVFLVLVLANLLAIGYYLKHKDFQLAVDRGLSTLKKSPLNYIFDRPKNPLESVPFVINNFQNKSNQEHQNITELVRKSHQTSQSNTTVKSNTTKPVYLCINLGAGLANRLYMYASSYGLARDKGMILVIPRGTETLDATFKVKNTYKKDPKLCPKTKHITESACCKLAPNLLKLPSNESVTINGYLQSYKYFEKYRKELKPLLTFRDIVLNEAKAKLHKLLSDKYVGETKNSLYNRTLVGIHIRRGDYTQPQAKAFGYRTATKEYIVKAVDYMKRNFSNVTFIACSNDVQWTNKVFLGHNDVIVAQIGSATIDLALLTLMNHTIITVGTYSFWAAWLNPQNGTVLYYKDFFEPGSRFSRGFASPNTDTYYPYWIGL</sequence>
<dbReference type="GeneID" id="20243014"/>
<comment type="pathway">
    <text evidence="3">Protein modification; protein glycosylation.</text>
</comment>
<dbReference type="EMBL" id="KB201612">
    <property type="protein sequence ID" value="ESO95627.1"/>
    <property type="molecule type" value="Genomic_DNA"/>
</dbReference>
<dbReference type="PANTHER" id="PTHR11927">
    <property type="entry name" value="GALACTOSIDE 2-L-FUCOSYLTRANSFERASE"/>
    <property type="match status" value="1"/>
</dbReference>
<name>V4AFG8_LOTGI</name>
<dbReference type="OMA" id="NITYLAC"/>
<keyword evidence="3" id="KW-0812">Transmembrane</keyword>
<accession>V4AFG8</accession>
<dbReference type="EC" id="2.4.1.-" evidence="3"/>
<dbReference type="InterPro" id="IPR002516">
    <property type="entry name" value="Glyco_trans_11"/>
</dbReference>
<dbReference type="STRING" id="225164.V4AFG8"/>
<dbReference type="KEGG" id="lgi:LOTGIDRAFT_175102"/>
<keyword evidence="1 3" id="KW-0328">Glycosyltransferase</keyword>
<evidence type="ECO:0000256" key="2">
    <source>
        <dbReference type="ARBA" id="ARBA00022679"/>
    </source>
</evidence>
<dbReference type="CTD" id="20243014"/>
<comment type="similarity">
    <text evidence="3">Belongs to the glycosyltransferase 11 family.</text>
</comment>
<protein>
    <recommendedName>
        <fullName evidence="3">L-Fucosyltransferase</fullName>
        <ecNumber evidence="3">2.4.1.-</ecNumber>
    </recommendedName>
</protein>
<evidence type="ECO:0000313" key="4">
    <source>
        <dbReference type="EMBL" id="ESO95627.1"/>
    </source>
</evidence>
<dbReference type="Pfam" id="PF01531">
    <property type="entry name" value="Glyco_transf_11"/>
    <property type="match status" value="1"/>
</dbReference>
<dbReference type="OrthoDB" id="6090518at2759"/>
<evidence type="ECO:0000256" key="3">
    <source>
        <dbReference type="RuleBase" id="RU363129"/>
    </source>
</evidence>
<proteinExistence type="inferred from homology"/>
<keyword evidence="2 3" id="KW-0808">Transferase</keyword>
<dbReference type="UniPathway" id="UPA00378"/>
<keyword evidence="3" id="KW-0333">Golgi apparatus</keyword>
<evidence type="ECO:0000256" key="1">
    <source>
        <dbReference type="ARBA" id="ARBA00022676"/>
    </source>
</evidence>
<keyword evidence="5" id="KW-1185">Reference proteome</keyword>
<keyword evidence="3" id="KW-0735">Signal-anchor</keyword>
<dbReference type="GO" id="GO:0008107">
    <property type="term" value="F:galactoside 2-alpha-L-fucosyltransferase activity"/>
    <property type="evidence" value="ECO:0007669"/>
    <property type="project" value="InterPro"/>
</dbReference>
<gene>
    <name evidence="4" type="ORF">LOTGIDRAFT_175102</name>
</gene>
<dbReference type="HOGENOM" id="CLU_043399_2_1_1"/>
<comment type="subcellular location">
    <subcellularLocation>
        <location evidence="3">Golgi apparatus</location>
        <location evidence="3">Golgi stack membrane</location>
        <topology evidence="3">Single-pass type II membrane protein</topology>
    </subcellularLocation>
</comment>
<evidence type="ECO:0000313" key="5">
    <source>
        <dbReference type="Proteomes" id="UP000030746"/>
    </source>
</evidence>